<dbReference type="AlphaFoldDB" id="A0A1G8EKW7"/>
<keyword evidence="4" id="KW-1185">Reference proteome</keyword>
<keyword evidence="2" id="KW-1133">Transmembrane helix</keyword>
<reference evidence="3 4" key="1">
    <citation type="submission" date="2016-10" db="EMBL/GenBank/DDBJ databases">
        <authorList>
            <person name="de Groot N.N."/>
        </authorList>
    </citation>
    <scope>NUCLEOTIDE SEQUENCE [LARGE SCALE GENOMIC DNA]</scope>
    <source>
        <strain evidence="3 4">NP_1H</strain>
    </source>
</reference>
<evidence type="ECO:0000256" key="2">
    <source>
        <dbReference type="SAM" id="Phobius"/>
    </source>
</evidence>
<keyword evidence="2" id="KW-0812">Transmembrane</keyword>
<feature type="compositionally biased region" description="Low complexity" evidence="1">
    <location>
        <begin position="102"/>
        <end position="120"/>
    </location>
</feature>
<name>A0A1G8EKW7_9MICC</name>
<dbReference type="Pfam" id="PF11298">
    <property type="entry name" value="DUF3099"/>
    <property type="match status" value="1"/>
</dbReference>
<dbReference type="STRING" id="335973.SAMN04488693_102154"/>
<evidence type="ECO:0000313" key="4">
    <source>
        <dbReference type="Proteomes" id="UP000199258"/>
    </source>
</evidence>
<feature type="region of interest" description="Disordered" evidence="1">
    <location>
        <begin position="92"/>
        <end position="152"/>
    </location>
</feature>
<protein>
    <recommendedName>
        <fullName evidence="5">DUF3099 domain-containing protein</fullName>
    </recommendedName>
</protein>
<dbReference type="RefSeq" id="WP_090584623.1">
    <property type="nucleotide sequence ID" value="NZ_FNDT01000002.1"/>
</dbReference>
<accession>A0A1G8EKW7</accession>
<dbReference type="InterPro" id="IPR021449">
    <property type="entry name" value="DUF3099"/>
</dbReference>
<proteinExistence type="predicted"/>
<feature type="transmembrane region" description="Helical" evidence="2">
    <location>
        <begin position="66"/>
        <end position="85"/>
    </location>
</feature>
<evidence type="ECO:0000313" key="3">
    <source>
        <dbReference type="EMBL" id="SDH70500.1"/>
    </source>
</evidence>
<feature type="transmembrane region" description="Helical" evidence="2">
    <location>
        <begin position="40"/>
        <end position="60"/>
    </location>
</feature>
<keyword evidence="2" id="KW-0472">Membrane</keyword>
<dbReference type="Proteomes" id="UP000199258">
    <property type="component" value="Unassembled WGS sequence"/>
</dbReference>
<sequence length="152" mass="16512">MEESPWSVMIKLSHQSKRRPEIHNISDAREAHSDEMRQRMIKYSVSMGIRMVCLILVFVVEGWLQWVMIAGAVFLPYFAVIIANGGSDTSNLAHSDSLLDRAPAPELEAPAPGAAQAGEPVTLQGEIVEEQGGQPDTGTHSDTETGRKEGAA</sequence>
<gene>
    <name evidence="3" type="ORF">SAMN04488693_102154</name>
</gene>
<dbReference type="OrthoDB" id="4229919at2"/>
<dbReference type="EMBL" id="FNDT01000002">
    <property type="protein sequence ID" value="SDH70500.1"/>
    <property type="molecule type" value="Genomic_DNA"/>
</dbReference>
<organism evidence="3 4">
    <name type="scientific">Arthrobacter subterraneus</name>
    <dbReference type="NCBI Taxonomy" id="335973"/>
    <lineage>
        <taxon>Bacteria</taxon>
        <taxon>Bacillati</taxon>
        <taxon>Actinomycetota</taxon>
        <taxon>Actinomycetes</taxon>
        <taxon>Micrococcales</taxon>
        <taxon>Micrococcaceae</taxon>
        <taxon>Arthrobacter</taxon>
    </lineage>
</organism>
<evidence type="ECO:0000256" key="1">
    <source>
        <dbReference type="SAM" id="MobiDB-lite"/>
    </source>
</evidence>
<feature type="compositionally biased region" description="Basic and acidic residues" evidence="1">
    <location>
        <begin position="139"/>
        <end position="152"/>
    </location>
</feature>
<evidence type="ECO:0008006" key="5">
    <source>
        <dbReference type="Google" id="ProtNLM"/>
    </source>
</evidence>